<name>A0A914AVU0_PATMI</name>
<accession>A0A914AVU0</accession>
<evidence type="ECO:0000313" key="4">
    <source>
        <dbReference type="Proteomes" id="UP000887568"/>
    </source>
</evidence>
<dbReference type="AlphaFoldDB" id="A0A914AVU0"/>
<dbReference type="Proteomes" id="UP000887568">
    <property type="component" value="Unplaced"/>
</dbReference>
<proteinExistence type="predicted"/>
<dbReference type="OMA" id="CQPNRVL"/>
<keyword evidence="2" id="KW-0472">Membrane</keyword>
<feature type="transmembrane region" description="Helical" evidence="2">
    <location>
        <begin position="6"/>
        <end position="29"/>
    </location>
</feature>
<sequence>MYVWCGLPWATGAGLVAFVMLVVFTPGTLQQTGVARIELCQPNRVLPSYLQDACNELLANRGTAQSAMADSGTGASPPDRRPLSDPPRYGRRSGGSAPLSVHLSKRLYSLPTVKLYNVTDRRRHQGNGRGAGDRDQRVLISRSFNLLRKIASLRDKFDILENM</sequence>
<protein>
    <submittedName>
        <fullName evidence="3">Uncharacterized protein</fullName>
    </submittedName>
</protein>
<evidence type="ECO:0000256" key="2">
    <source>
        <dbReference type="SAM" id="Phobius"/>
    </source>
</evidence>
<dbReference type="GeneID" id="119737245"/>
<feature type="region of interest" description="Disordered" evidence="1">
    <location>
        <begin position="65"/>
        <end position="98"/>
    </location>
</feature>
<dbReference type="OrthoDB" id="10400844at2759"/>
<dbReference type="EnsemblMetazoa" id="XM_038211443.1">
    <property type="protein sequence ID" value="XP_038067371.1"/>
    <property type="gene ID" value="LOC119737245"/>
</dbReference>
<keyword evidence="2" id="KW-0812">Transmembrane</keyword>
<organism evidence="3 4">
    <name type="scientific">Patiria miniata</name>
    <name type="common">Bat star</name>
    <name type="synonym">Asterina miniata</name>
    <dbReference type="NCBI Taxonomy" id="46514"/>
    <lineage>
        <taxon>Eukaryota</taxon>
        <taxon>Metazoa</taxon>
        <taxon>Echinodermata</taxon>
        <taxon>Eleutherozoa</taxon>
        <taxon>Asterozoa</taxon>
        <taxon>Asteroidea</taxon>
        <taxon>Valvatacea</taxon>
        <taxon>Valvatida</taxon>
        <taxon>Asterinidae</taxon>
        <taxon>Patiria</taxon>
    </lineage>
</organism>
<keyword evidence="2" id="KW-1133">Transmembrane helix</keyword>
<evidence type="ECO:0000256" key="1">
    <source>
        <dbReference type="SAM" id="MobiDB-lite"/>
    </source>
</evidence>
<dbReference type="RefSeq" id="XP_038067371.1">
    <property type="nucleotide sequence ID" value="XM_038211443.1"/>
</dbReference>
<evidence type="ECO:0000313" key="3">
    <source>
        <dbReference type="EnsemblMetazoa" id="XP_038067371.1"/>
    </source>
</evidence>
<keyword evidence="4" id="KW-1185">Reference proteome</keyword>
<reference evidence="3" key="1">
    <citation type="submission" date="2022-11" db="UniProtKB">
        <authorList>
            <consortium name="EnsemblMetazoa"/>
        </authorList>
    </citation>
    <scope>IDENTIFICATION</scope>
</reference>